<dbReference type="Pfam" id="PF07179">
    <property type="entry name" value="SseB"/>
    <property type="match status" value="1"/>
</dbReference>
<evidence type="ECO:0000313" key="3">
    <source>
        <dbReference type="Proteomes" id="UP001595900"/>
    </source>
</evidence>
<organism evidence="2 3">
    <name type="scientific">Gryllotalpicola reticulitermitis</name>
    <dbReference type="NCBI Taxonomy" id="1184153"/>
    <lineage>
        <taxon>Bacteria</taxon>
        <taxon>Bacillati</taxon>
        <taxon>Actinomycetota</taxon>
        <taxon>Actinomycetes</taxon>
        <taxon>Micrococcales</taxon>
        <taxon>Microbacteriaceae</taxon>
        <taxon>Gryllotalpicola</taxon>
    </lineage>
</organism>
<name>A0ABV8Q9S0_9MICO</name>
<gene>
    <name evidence="2" type="ORF">ACFOYW_11905</name>
</gene>
<evidence type="ECO:0000259" key="1">
    <source>
        <dbReference type="Pfam" id="PF07179"/>
    </source>
</evidence>
<keyword evidence="3" id="KW-1185">Reference proteome</keyword>
<comment type="caution">
    <text evidence="2">The sequence shown here is derived from an EMBL/GenBank/DDBJ whole genome shotgun (WGS) entry which is preliminary data.</text>
</comment>
<sequence length="136" mass="14329">MQPPRFPASYENRALVAALEQLVAAPGEDTLAALLEAAVGGGLTVDVTGSTPKDLHVRTIKTTDGREVLPLFSSMKELKATVGAAGQRGLRVNGIIVPGREALGFVNTADFVAVQFNPRMPGGIVAREHIDRTLAQ</sequence>
<reference evidence="3" key="1">
    <citation type="journal article" date="2019" name="Int. J. Syst. Evol. Microbiol.">
        <title>The Global Catalogue of Microorganisms (GCM) 10K type strain sequencing project: providing services to taxonomists for standard genome sequencing and annotation.</title>
        <authorList>
            <consortium name="The Broad Institute Genomics Platform"/>
            <consortium name="The Broad Institute Genome Sequencing Center for Infectious Disease"/>
            <person name="Wu L."/>
            <person name="Ma J."/>
        </authorList>
    </citation>
    <scope>NUCLEOTIDE SEQUENCE [LARGE SCALE GENOMIC DNA]</scope>
    <source>
        <strain evidence="3">CGMCC 1.10363</strain>
    </source>
</reference>
<proteinExistence type="predicted"/>
<evidence type="ECO:0000313" key="2">
    <source>
        <dbReference type="EMBL" id="MFC4244079.1"/>
    </source>
</evidence>
<dbReference type="Proteomes" id="UP001595900">
    <property type="component" value="Unassembled WGS sequence"/>
</dbReference>
<accession>A0ABV8Q9S0</accession>
<protein>
    <submittedName>
        <fullName evidence="2">SseB family protein</fullName>
    </submittedName>
</protein>
<feature type="domain" description="SseB protein N-terminal" evidence="1">
    <location>
        <begin position="15"/>
        <end position="123"/>
    </location>
</feature>
<dbReference type="InterPro" id="IPR009839">
    <property type="entry name" value="SseB_N"/>
</dbReference>
<dbReference type="RefSeq" id="WP_390229146.1">
    <property type="nucleotide sequence ID" value="NZ_JBHSCN010000005.1"/>
</dbReference>
<dbReference type="EMBL" id="JBHSCN010000005">
    <property type="protein sequence ID" value="MFC4244079.1"/>
    <property type="molecule type" value="Genomic_DNA"/>
</dbReference>